<evidence type="ECO:0000313" key="1">
    <source>
        <dbReference type="EMBL" id="KAJ0097743.1"/>
    </source>
</evidence>
<keyword evidence="2" id="KW-1185">Reference proteome</keyword>
<dbReference type="EMBL" id="CM047901">
    <property type="protein sequence ID" value="KAJ0097743.1"/>
    <property type="molecule type" value="Genomic_DNA"/>
</dbReference>
<reference evidence="2" key="1">
    <citation type="journal article" date="2023" name="G3 (Bethesda)">
        <title>Genome assembly and association tests identify interacting loci associated with vigor, precocity, and sex in interspecific pistachio rootstocks.</title>
        <authorList>
            <person name="Palmer W."/>
            <person name="Jacygrad E."/>
            <person name="Sagayaradj S."/>
            <person name="Cavanaugh K."/>
            <person name="Han R."/>
            <person name="Bertier L."/>
            <person name="Beede B."/>
            <person name="Kafkas S."/>
            <person name="Golino D."/>
            <person name="Preece J."/>
            <person name="Michelmore R."/>
        </authorList>
    </citation>
    <scope>NUCLEOTIDE SEQUENCE [LARGE SCALE GENOMIC DNA]</scope>
</reference>
<gene>
    <name evidence="1" type="ORF">Patl1_27761</name>
</gene>
<sequence>MLLRSHHLKNSSMSLRSKTIARRGDWSLEMSVSELNRGQNENECELGYTYLGF</sequence>
<protein>
    <submittedName>
        <fullName evidence="1">Uncharacterized protein</fullName>
    </submittedName>
</protein>
<accession>A0ACC1BFN4</accession>
<evidence type="ECO:0000313" key="2">
    <source>
        <dbReference type="Proteomes" id="UP001164250"/>
    </source>
</evidence>
<dbReference type="Proteomes" id="UP001164250">
    <property type="component" value="Chromosome 5"/>
</dbReference>
<proteinExistence type="predicted"/>
<comment type="caution">
    <text evidence="1">The sequence shown here is derived from an EMBL/GenBank/DDBJ whole genome shotgun (WGS) entry which is preliminary data.</text>
</comment>
<organism evidence="1 2">
    <name type="scientific">Pistacia atlantica</name>
    <dbReference type="NCBI Taxonomy" id="434234"/>
    <lineage>
        <taxon>Eukaryota</taxon>
        <taxon>Viridiplantae</taxon>
        <taxon>Streptophyta</taxon>
        <taxon>Embryophyta</taxon>
        <taxon>Tracheophyta</taxon>
        <taxon>Spermatophyta</taxon>
        <taxon>Magnoliopsida</taxon>
        <taxon>eudicotyledons</taxon>
        <taxon>Gunneridae</taxon>
        <taxon>Pentapetalae</taxon>
        <taxon>rosids</taxon>
        <taxon>malvids</taxon>
        <taxon>Sapindales</taxon>
        <taxon>Anacardiaceae</taxon>
        <taxon>Pistacia</taxon>
    </lineage>
</organism>
<name>A0ACC1BFN4_9ROSI</name>